<gene>
    <name evidence="10" type="ORF">D5281_22860</name>
</gene>
<comment type="function">
    <text evidence="5">May play the central regulatory role in sporulation. It may be an element of the effector pathway responsible for the activation of sporulation genes in response to nutritional stress. Spo0A may act in concert with spo0H (a sigma factor) to control the expression of some genes that are critical to the sporulation process.</text>
</comment>
<feature type="domain" description="OmpR/PhoB-type" evidence="9">
    <location>
        <begin position="125"/>
        <end position="222"/>
    </location>
</feature>
<dbReference type="AlphaFoldDB" id="A0A9X5BJP6"/>
<dbReference type="Pfam" id="PF00486">
    <property type="entry name" value="Trans_reg_C"/>
    <property type="match status" value="1"/>
</dbReference>
<dbReference type="SUPFAM" id="SSF52172">
    <property type="entry name" value="CheY-like"/>
    <property type="match status" value="1"/>
</dbReference>
<evidence type="ECO:0000259" key="9">
    <source>
        <dbReference type="PROSITE" id="PS51755"/>
    </source>
</evidence>
<keyword evidence="4" id="KW-0804">Transcription</keyword>
<dbReference type="Gene3D" id="1.10.10.10">
    <property type="entry name" value="Winged helix-like DNA-binding domain superfamily/Winged helix DNA-binding domain"/>
    <property type="match status" value="1"/>
</dbReference>
<dbReference type="GO" id="GO:0006355">
    <property type="term" value="P:regulation of DNA-templated transcription"/>
    <property type="evidence" value="ECO:0007669"/>
    <property type="project" value="InterPro"/>
</dbReference>
<evidence type="ECO:0000259" key="8">
    <source>
        <dbReference type="PROSITE" id="PS50110"/>
    </source>
</evidence>
<dbReference type="Proteomes" id="UP001154420">
    <property type="component" value="Unassembled WGS sequence"/>
</dbReference>
<dbReference type="InterPro" id="IPR001789">
    <property type="entry name" value="Sig_transdc_resp-reg_receiver"/>
</dbReference>
<dbReference type="GO" id="GO:0005829">
    <property type="term" value="C:cytosol"/>
    <property type="evidence" value="ECO:0007669"/>
    <property type="project" value="TreeGrafter"/>
</dbReference>
<dbReference type="InterPro" id="IPR011006">
    <property type="entry name" value="CheY-like_superfamily"/>
</dbReference>
<dbReference type="RefSeq" id="WP_004054195.1">
    <property type="nucleotide sequence ID" value="NZ_QZDT01000078.1"/>
</dbReference>
<comment type="caution">
    <text evidence="10">The sequence shown here is derived from an EMBL/GenBank/DDBJ whole genome shotgun (WGS) entry which is preliminary data.</text>
</comment>
<evidence type="ECO:0000313" key="10">
    <source>
        <dbReference type="EMBL" id="NBJ95296.1"/>
    </source>
</evidence>
<protein>
    <recommendedName>
        <fullName evidence="1">Stage 0 sporulation protein A homolog</fullName>
    </recommendedName>
</protein>
<evidence type="ECO:0000256" key="3">
    <source>
        <dbReference type="ARBA" id="ARBA00023125"/>
    </source>
</evidence>
<dbReference type="PROSITE" id="PS51755">
    <property type="entry name" value="OMPR_PHOB"/>
    <property type="match status" value="1"/>
</dbReference>
<evidence type="ECO:0000256" key="4">
    <source>
        <dbReference type="ARBA" id="ARBA00023163"/>
    </source>
</evidence>
<keyword evidence="3 7" id="KW-0238">DNA-binding</keyword>
<evidence type="ECO:0000256" key="7">
    <source>
        <dbReference type="PROSITE-ProRule" id="PRU01091"/>
    </source>
</evidence>
<accession>A0A9X5BJP6</accession>
<evidence type="ECO:0000256" key="1">
    <source>
        <dbReference type="ARBA" id="ARBA00018672"/>
    </source>
</evidence>
<dbReference type="PANTHER" id="PTHR48111">
    <property type="entry name" value="REGULATOR OF RPOS"/>
    <property type="match status" value="1"/>
</dbReference>
<reference evidence="10" key="1">
    <citation type="submission" date="2018-09" db="EMBL/GenBank/DDBJ databases">
        <title>Murine metabolic-syndrome-specific gut microbial biobank.</title>
        <authorList>
            <person name="Liu C."/>
        </authorList>
    </citation>
    <scope>NUCLEOTIDE SEQUENCE</scope>
    <source>
        <strain evidence="10">D42-62</strain>
    </source>
</reference>
<dbReference type="PROSITE" id="PS50110">
    <property type="entry name" value="RESPONSE_REGULATORY"/>
    <property type="match status" value="1"/>
</dbReference>
<evidence type="ECO:0000256" key="5">
    <source>
        <dbReference type="ARBA" id="ARBA00024867"/>
    </source>
</evidence>
<dbReference type="EMBL" id="QZDT01000078">
    <property type="protein sequence ID" value="NBJ95296.1"/>
    <property type="molecule type" value="Genomic_DNA"/>
</dbReference>
<dbReference type="GO" id="GO:0000976">
    <property type="term" value="F:transcription cis-regulatory region binding"/>
    <property type="evidence" value="ECO:0007669"/>
    <property type="project" value="TreeGrafter"/>
</dbReference>
<dbReference type="SMART" id="SM00448">
    <property type="entry name" value="REC"/>
    <property type="match status" value="1"/>
</dbReference>
<organism evidence="10 11">
    <name type="scientific">Parablautia muri</name>
    <dbReference type="NCBI Taxonomy" id="2320879"/>
    <lineage>
        <taxon>Bacteria</taxon>
        <taxon>Bacillati</taxon>
        <taxon>Bacillota</taxon>
        <taxon>Clostridia</taxon>
        <taxon>Lachnospirales</taxon>
        <taxon>Lachnospiraceae</taxon>
        <taxon>Parablautia</taxon>
    </lineage>
</organism>
<name>A0A9X5BJP6_9FIRM</name>
<dbReference type="PANTHER" id="PTHR48111:SF2">
    <property type="entry name" value="RESPONSE REGULATOR SAER"/>
    <property type="match status" value="1"/>
</dbReference>
<keyword evidence="11" id="KW-1185">Reference proteome</keyword>
<dbReference type="GO" id="GO:0032993">
    <property type="term" value="C:protein-DNA complex"/>
    <property type="evidence" value="ECO:0007669"/>
    <property type="project" value="TreeGrafter"/>
</dbReference>
<dbReference type="InterPro" id="IPR036388">
    <property type="entry name" value="WH-like_DNA-bd_sf"/>
</dbReference>
<dbReference type="InterPro" id="IPR001867">
    <property type="entry name" value="OmpR/PhoB-type_DNA-bd"/>
</dbReference>
<feature type="domain" description="Response regulatory" evidence="8">
    <location>
        <begin position="3"/>
        <end position="116"/>
    </location>
</feature>
<dbReference type="Gene3D" id="3.40.50.2300">
    <property type="match status" value="1"/>
</dbReference>
<keyword evidence="6" id="KW-0597">Phosphoprotein</keyword>
<dbReference type="CDD" id="cd17574">
    <property type="entry name" value="REC_OmpR"/>
    <property type="match status" value="1"/>
</dbReference>
<dbReference type="OrthoDB" id="9775518at2"/>
<feature type="modified residue" description="4-aspartylphosphate" evidence="6">
    <location>
        <position position="52"/>
    </location>
</feature>
<dbReference type="GO" id="GO:0000156">
    <property type="term" value="F:phosphorelay response regulator activity"/>
    <property type="evidence" value="ECO:0007669"/>
    <property type="project" value="TreeGrafter"/>
</dbReference>
<dbReference type="Pfam" id="PF00072">
    <property type="entry name" value="Response_reg"/>
    <property type="match status" value="1"/>
</dbReference>
<dbReference type="InterPro" id="IPR039420">
    <property type="entry name" value="WalR-like"/>
</dbReference>
<feature type="DNA-binding region" description="OmpR/PhoB-type" evidence="7">
    <location>
        <begin position="125"/>
        <end position="222"/>
    </location>
</feature>
<dbReference type="SMART" id="SM00862">
    <property type="entry name" value="Trans_reg_C"/>
    <property type="match status" value="1"/>
</dbReference>
<evidence type="ECO:0000313" key="11">
    <source>
        <dbReference type="Proteomes" id="UP001154420"/>
    </source>
</evidence>
<evidence type="ECO:0000256" key="2">
    <source>
        <dbReference type="ARBA" id="ARBA00023015"/>
    </source>
</evidence>
<proteinExistence type="predicted"/>
<sequence>MKKIAIIEDDTDICNMITKFLINHNYEVYSAPNGREGIDLCQKFLPDLIILDLMLPILNGDSVIKQLRTYTDIPVIVVSAKTMVQSKIDLLRLGADDYMTKPFNLFELLARIEANLKRSVTAPMKADIHLKYKDIKIENCNAYIKGAIVQFTSTELSILILLLQYPQKIFSKQNIYESIWQEEYAYDNDTINTHISNIRKKIKKHTDTDYIETVWGIGYKLK</sequence>
<dbReference type="Gene3D" id="6.10.250.690">
    <property type="match status" value="1"/>
</dbReference>
<keyword evidence="2" id="KW-0805">Transcription regulation</keyword>
<evidence type="ECO:0000256" key="6">
    <source>
        <dbReference type="PROSITE-ProRule" id="PRU00169"/>
    </source>
</evidence>
<dbReference type="CDD" id="cd00383">
    <property type="entry name" value="trans_reg_C"/>
    <property type="match status" value="1"/>
</dbReference>